<protein>
    <submittedName>
        <fullName evidence="1">Uncharacterized protein</fullName>
    </submittedName>
</protein>
<dbReference type="AlphaFoldDB" id="A0A0B2QSQ4"/>
<evidence type="ECO:0000313" key="3">
    <source>
        <dbReference type="Proteomes" id="UP000289340"/>
    </source>
</evidence>
<dbReference type="EMBL" id="QZWG01000010">
    <property type="protein sequence ID" value="RZB87061.1"/>
    <property type="molecule type" value="Genomic_DNA"/>
</dbReference>
<keyword evidence="3" id="KW-1185">Reference proteome</keyword>
<evidence type="ECO:0000313" key="2">
    <source>
        <dbReference type="EMBL" id="RZB87061.1"/>
    </source>
</evidence>
<dbReference type="Gramene" id="XM_028328317.1">
    <property type="protein sequence ID" value="XP_028184118.1"/>
    <property type="gene ID" value="LOC114370914"/>
</dbReference>
<sequence>MFVNIIQSQNSNVFPEHLFFLLVHGHYKIPKLMASADEMYLRCCLESVHNSALKASQHNKPVSLNTVKFVGEAECDSGQLVLGHSVAVSNNASDNWTLGTVMGTKSMINILNSPLLQHFGASEGNDNLNSMNFTDAKNMTCYDFKDSPSSSYKLEMETPMVQSHEYGSISVHKRTTSKTNSTCLDWLSSAASTVSQGMLQ</sequence>
<gene>
    <name evidence="2" type="ORF">D0Y65_026967</name>
    <name evidence="1" type="ORF">glysoja_044649</name>
</gene>
<reference evidence="2 3" key="2">
    <citation type="submission" date="2018-09" db="EMBL/GenBank/DDBJ databases">
        <title>A high-quality reference genome of wild soybean provides a powerful tool to mine soybean genomes.</title>
        <authorList>
            <person name="Xie M."/>
            <person name="Chung C.Y.L."/>
            <person name="Li M.-W."/>
            <person name="Wong F.-L."/>
            <person name="Chan T.-F."/>
            <person name="Lam H.-M."/>
        </authorList>
    </citation>
    <scope>NUCLEOTIDE SEQUENCE [LARGE SCALE GENOMIC DNA]</scope>
    <source>
        <strain evidence="3">cv. W05</strain>
        <tissue evidence="2">Hypocotyl of etiolated seedlings</tissue>
    </source>
</reference>
<reference evidence="1" key="1">
    <citation type="submission" date="2014-07" db="EMBL/GenBank/DDBJ databases">
        <title>Identification of a novel salt tolerance gene in wild soybean by whole-genome sequencing.</title>
        <authorList>
            <person name="Lam H.-M."/>
            <person name="Qi X."/>
            <person name="Li M.-W."/>
            <person name="Liu X."/>
            <person name="Xie M."/>
            <person name="Ni M."/>
            <person name="Xu X."/>
        </authorList>
    </citation>
    <scope>NUCLEOTIDE SEQUENCE [LARGE SCALE GENOMIC DNA]</scope>
    <source>
        <tissue evidence="1">Root</tissue>
    </source>
</reference>
<proteinExistence type="predicted"/>
<accession>A0A0B2QSQ4</accession>
<dbReference type="Proteomes" id="UP000289340">
    <property type="component" value="Chromosome 10"/>
</dbReference>
<organism evidence="1">
    <name type="scientific">Glycine soja</name>
    <name type="common">Wild soybean</name>
    <dbReference type="NCBI Taxonomy" id="3848"/>
    <lineage>
        <taxon>Eukaryota</taxon>
        <taxon>Viridiplantae</taxon>
        <taxon>Streptophyta</taxon>
        <taxon>Embryophyta</taxon>
        <taxon>Tracheophyta</taxon>
        <taxon>Spermatophyta</taxon>
        <taxon>Magnoliopsida</taxon>
        <taxon>eudicotyledons</taxon>
        <taxon>Gunneridae</taxon>
        <taxon>Pentapetalae</taxon>
        <taxon>rosids</taxon>
        <taxon>fabids</taxon>
        <taxon>Fabales</taxon>
        <taxon>Fabaceae</taxon>
        <taxon>Papilionoideae</taxon>
        <taxon>50 kb inversion clade</taxon>
        <taxon>NPAAA clade</taxon>
        <taxon>indigoferoid/millettioid clade</taxon>
        <taxon>Phaseoleae</taxon>
        <taxon>Glycine</taxon>
        <taxon>Glycine subgen. Soja</taxon>
    </lineage>
</organism>
<dbReference type="EMBL" id="KN655220">
    <property type="protein sequence ID" value="KHN24671.1"/>
    <property type="molecule type" value="Genomic_DNA"/>
</dbReference>
<dbReference type="Proteomes" id="UP000053555">
    <property type="component" value="Unassembled WGS sequence"/>
</dbReference>
<evidence type="ECO:0000313" key="1">
    <source>
        <dbReference type="EMBL" id="KHN24671.1"/>
    </source>
</evidence>
<name>A0A0B2QSQ4_GLYSO</name>